<dbReference type="Proteomes" id="UP001151760">
    <property type="component" value="Unassembled WGS sequence"/>
</dbReference>
<keyword evidence="2" id="KW-0548">Nucleotidyltransferase</keyword>
<evidence type="ECO:0000313" key="3">
    <source>
        <dbReference type="Proteomes" id="UP001151760"/>
    </source>
</evidence>
<keyword evidence="2" id="KW-0808">Transferase</keyword>
<dbReference type="InterPro" id="IPR043128">
    <property type="entry name" value="Rev_trsase/Diguanyl_cyclase"/>
</dbReference>
<sequence>MPGFPPARQVEFQIYLVPGAAPVARAPYRPAPLEMQELSTQLQELSDKGFIRPSSSLWGVLVLFVKKKDRYLRMCIDYRSSVYSKIDLRSGYYQLRVCYEDIPKMAFRTCYGHYEFQVMPFRLTNAPAIFMDLMNQVCKPFLDKFVIVFIVDILIYSRNKVEHEGHLKKILELLKKEDLYAKFSMCKFYLSKVQFLSHVIDKEGIHVDPAKIESIKDWASPKTSTEIHQFLGLVGYYRRFTEGF</sequence>
<name>A0ABQ4WNW6_9ASTR</name>
<dbReference type="InterPro" id="IPR043502">
    <property type="entry name" value="DNA/RNA_pol_sf"/>
</dbReference>
<dbReference type="InterPro" id="IPR000477">
    <property type="entry name" value="RT_dom"/>
</dbReference>
<dbReference type="Pfam" id="PF00078">
    <property type="entry name" value="RVT_1"/>
    <property type="match status" value="1"/>
</dbReference>
<reference evidence="2" key="1">
    <citation type="journal article" date="2022" name="Int. J. Mol. Sci.">
        <title>Draft Genome of Tanacetum Coccineum: Genomic Comparison of Closely Related Tanacetum-Family Plants.</title>
        <authorList>
            <person name="Yamashiro T."/>
            <person name="Shiraishi A."/>
            <person name="Nakayama K."/>
            <person name="Satake H."/>
        </authorList>
    </citation>
    <scope>NUCLEOTIDE SEQUENCE</scope>
</reference>
<evidence type="ECO:0000259" key="1">
    <source>
        <dbReference type="Pfam" id="PF00078"/>
    </source>
</evidence>
<accession>A0ABQ4WNW6</accession>
<dbReference type="GO" id="GO:0003964">
    <property type="term" value="F:RNA-directed DNA polymerase activity"/>
    <property type="evidence" value="ECO:0007669"/>
    <property type="project" value="UniProtKB-KW"/>
</dbReference>
<proteinExistence type="predicted"/>
<dbReference type="PANTHER" id="PTHR24559">
    <property type="entry name" value="TRANSPOSON TY3-I GAG-POL POLYPROTEIN"/>
    <property type="match status" value="1"/>
</dbReference>
<protein>
    <submittedName>
        <fullName evidence="2">Reverse transcriptase domain-containing protein</fullName>
    </submittedName>
</protein>
<keyword evidence="3" id="KW-1185">Reference proteome</keyword>
<dbReference type="PANTHER" id="PTHR24559:SF427">
    <property type="entry name" value="RNA-DIRECTED DNA POLYMERASE"/>
    <property type="match status" value="1"/>
</dbReference>
<dbReference type="Gene3D" id="3.10.10.10">
    <property type="entry name" value="HIV Type 1 Reverse Transcriptase, subunit A, domain 1"/>
    <property type="match status" value="2"/>
</dbReference>
<dbReference type="Gene3D" id="3.30.70.270">
    <property type="match status" value="2"/>
</dbReference>
<dbReference type="EMBL" id="BQNB010008807">
    <property type="protein sequence ID" value="GJS54560.1"/>
    <property type="molecule type" value="Genomic_DNA"/>
</dbReference>
<organism evidence="2 3">
    <name type="scientific">Tanacetum coccineum</name>
    <dbReference type="NCBI Taxonomy" id="301880"/>
    <lineage>
        <taxon>Eukaryota</taxon>
        <taxon>Viridiplantae</taxon>
        <taxon>Streptophyta</taxon>
        <taxon>Embryophyta</taxon>
        <taxon>Tracheophyta</taxon>
        <taxon>Spermatophyta</taxon>
        <taxon>Magnoliopsida</taxon>
        <taxon>eudicotyledons</taxon>
        <taxon>Gunneridae</taxon>
        <taxon>Pentapetalae</taxon>
        <taxon>asterids</taxon>
        <taxon>campanulids</taxon>
        <taxon>Asterales</taxon>
        <taxon>Asteraceae</taxon>
        <taxon>Asteroideae</taxon>
        <taxon>Anthemideae</taxon>
        <taxon>Anthemidinae</taxon>
        <taxon>Tanacetum</taxon>
    </lineage>
</organism>
<feature type="domain" description="Reverse transcriptase" evidence="1">
    <location>
        <begin position="79"/>
        <end position="199"/>
    </location>
</feature>
<reference evidence="2" key="2">
    <citation type="submission" date="2022-01" db="EMBL/GenBank/DDBJ databases">
        <authorList>
            <person name="Yamashiro T."/>
            <person name="Shiraishi A."/>
            <person name="Satake H."/>
            <person name="Nakayama K."/>
        </authorList>
    </citation>
    <scope>NUCLEOTIDE SEQUENCE</scope>
</reference>
<keyword evidence="2" id="KW-0695">RNA-directed DNA polymerase</keyword>
<dbReference type="CDD" id="cd01647">
    <property type="entry name" value="RT_LTR"/>
    <property type="match status" value="1"/>
</dbReference>
<gene>
    <name evidence="2" type="ORF">Tco_0627922</name>
</gene>
<dbReference type="SUPFAM" id="SSF56672">
    <property type="entry name" value="DNA/RNA polymerases"/>
    <property type="match status" value="1"/>
</dbReference>
<evidence type="ECO:0000313" key="2">
    <source>
        <dbReference type="EMBL" id="GJS54560.1"/>
    </source>
</evidence>
<dbReference type="InterPro" id="IPR053134">
    <property type="entry name" value="RNA-dir_DNA_polymerase"/>
</dbReference>
<comment type="caution">
    <text evidence="2">The sequence shown here is derived from an EMBL/GenBank/DDBJ whole genome shotgun (WGS) entry which is preliminary data.</text>
</comment>